<evidence type="ECO:0000313" key="7">
    <source>
        <dbReference type="EMBL" id="NMR76302.1"/>
    </source>
</evidence>
<protein>
    <recommendedName>
        <fullName evidence="6">Peptide deformylase</fullName>
        <shortName evidence="6">PDF</shortName>
        <ecNumber evidence="6">3.5.1.88</ecNumber>
    </recommendedName>
    <alternativeName>
        <fullName evidence="6">Polypeptide deformylase</fullName>
    </alternativeName>
</protein>
<feature type="binding site" evidence="6">
    <location>
        <position position="112"/>
    </location>
    <ligand>
        <name>Fe cation</name>
        <dbReference type="ChEBI" id="CHEBI:24875"/>
    </ligand>
</feature>
<evidence type="ECO:0000256" key="1">
    <source>
        <dbReference type="ARBA" id="ARBA00010759"/>
    </source>
</evidence>
<dbReference type="Proteomes" id="UP000565155">
    <property type="component" value="Unassembled WGS sequence"/>
</dbReference>
<dbReference type="GO" id="GO:0046872">
    <property type="term" value="F:metal ion binding"/>
    <property type="evidence" value="ECO:0007669"/>
    <property type="project" value="UniProtKB-KW"/>
</dbReference>
<gene>
    <name evidence="6 7" type="primary">def</name>
    <name evidence="7" type="ORF">HKB35_22070</name>
</gene>
<dbReference type="GO" id="GO:0006412">
    <property type="term" value="P:translation"/>
    <property type="evidence" value="ECO:0007669"/>
    <property type="project" value="UniProtKB-UniRule"/>
</dbReference>
<evidence type="ECO:0000256" key="5">
    <source>
        <dbReference type="ARBA" id="ARBA00023004"/>
    </source>
</evidence>
<dbReference type="PRINTS" id="PR01576">
    <property type="entry name" value="PDEFORMYLASE"/>
</dbReference>
<feature type="active site" evidence="6">
    <location>
        <position position="155"/>
    </location>
</feature>
<feature type="binding site" evidence="6">
    <location>
        <position position="154"/>
    </location>
    <ligand>
        <name>Fe cation</name>
        <dbReference type="ChEBI" id="CHEBI:24875"/>
    </ligand>
</feature>
<dbReference type="InterPro" id="IPR036821">
    <property type="entry name" value="Peptide_deformylase_sf"/>
</dbReference>
<dbReference type="FunFam" id="3.90.45.10:FF:000001">
    <property type="entry name" value="Peptide deformylase"/>
    <property type="match status" value="1"/>
</dbReference>
<dbReference type="NCBIfam" id="NF001159">
    <property type="entry name" value="PRK00150.1-3"/>
    <property type="match status" value="1"/>
</dbReference>
<comment type="function">
    <text evidence="6">Removes the formyl group from the N-terminal Met of newly synthesized proteins. Requires at least a dipeptide for an efficient rate of reaction. N-terminal L-methionine is a prerequisite for activity but the enzyme has broad specificity at other positions.</text>
</comment>
<dbReference type="Pfam" id="PF01327">
    <property type="entry name" value="Pep_deformylase"/>
    <property type="match status" value="1"/>
</dbReference>
<keyword evidence="5 6" id="KW-0408">Iron</keyword>
<dbReference type="EC" id="3.5.1.88" evidence="6"/>
<evidence type="ECO:0000256" key="2">
    <source>
        <dbReference type="ARBA" id="ARBA00022723"/>
    </source>
</evidence>
<dbReference type="CDD" id="cd00487">
    <property type="entry name" value="Pep_deformylase"/>
    <property type="match status" value="1"/>
</dbReference>
<comment type="similarity">
    <text evidence="1 6">Belongs to the polypeptide deformylase family.</text>
</comment>
<dbReference type="PANTHER" id="PTHR10458:SF21">
    <property type="entry name" value="PEPTIDE DEFORMYLASE"/>
    <property type="match status" value="1"/>
</dbReference>
<evidence type="ECO:0000256" key="3">
    <source>
        <dbReference type="ARBA" id="ARBA00022801"/>
    </source>
</evidence>
<keyword evidence="4 6" id="KW-0648">Protein biosynthesis</keyword>
<dbReference type="PANTHER" id="PTHR10458">
    <property type="entry name" value="PEPTIDE DEFORMYLASE"/>
    <property type="match status" value="1"/>
</dbReference>
<evidence type="ECO:0000256" key="6">
    <source>
        <dbReference type="HAMAP-Rule" id="MF_00163"/>
    </source>
</evidence>
<dbReference type="InterPro" id="IPR023635">
    <property type="entry name" value="Peptide_deformylase"/>
</dbReference>
<feature type="binding site" evidence="6">
    <location>
        <position position="158"/>
    </location>
    <ligand>
        <name>Fe cation</name>
        <dbReference type="ChEBI" id="CHEBI:24875"/>
    </ligand>
</feature>
<accession>A0A7Y0RS80</accession>
<sequence length="193" mass="21994">MSRIEPTRFVLFRHSSIFRVNMSVLQVLTFPDDRLRTVAKPVEAVTPEIQKIVDDMIETMYDEEGIGLAATQVDIHKRIVVIDISETRDEPMVLINPEILEKRGEDGIEEGCLSVPGARALVPRAAEVTVKALDRDGKEFTFEADDLLAICVQHELDHLQGKLFVDYLSPLKRKRIQDKLAKIKRFNEKQQNA</sequence>
<dbReference type="GO" id="GO:0042586">
    <property type="term" value="F:peptide deformylase activity"/>
    <property type="evidence" value="ECO:0007669"/>
    <property type="project" value="UniProtKB-UniRule"/>
</dbReference>
<evidence type="ECO:0000256" key="4">
    <source>
        <dbReference type="ARBA" id="ARBA00022917"/>
    </source>
</evidence>
<dbReference type="HAMAP" id="MF_00163">
    <property type="entry name" value="Pep_deformylase"/>
    <property type="match status" value="1"/>
</dbReference>
<keyword evidence="3 6" id="KW-0378">Hydrolase</keyword>
<comment type="cofactor">
    <cofactor evidence="6">
        <name>Fe(2+)</name>
        <dbReference type="ChEBI" id="CHEBI:29033"/>
    </cofactor>
    <text evidence="6">Binds 1 Fe(2+) ion.</text>
</comment>
<dbReference type="SUPFAM" id="SSF56420">
    <property type="entry name" value="Peptide deformylase"/>
    <property type="match status" value="1"/>
</dbReference>
<reference evidence="7 8" key="1">
    <citation type="submission" date="2020-04" db="EMBL/GenBank/DDBJ databases">
        <title>Whole-genome sequencing of Vibrio spp. from China reveals different genetic environments of blaCTX-M-14 among diverse lineages.</title>
        <authorList>
            <person name="Zheng Z."/>
            <person name="Ye L."/>
            <person name="Chen S."/>
        </authorList>
    </citation>
    <scope>NUCLEOTIDE SEQUENCE [LARGE SCALE GENOMIC DNA]</scope>
    <source>
        <strain evidence="7 8">Vb1636</strain>
    </source>
</reference>
<dbReference type="AlphaFoldDB" id="A0A7Y0RS80"/>
<comment type="catalytic activity">
    <reaction evidence="6">
        <text>N-terminal N-formyl-L-methionyl-[peptide] + H2O = N-terminal L-methionyl-[peptide] + formate</text>
        <dbReference type="Rhea" id="RHEA:24420"/>
        <dbReference type="Rhea" id="RHEA-COMP:10639"/>
        <dbReference type="Rhea" id="RHEA-COMP:10640"/>
        <dbReference type="ChEBI" id="CHEBI:15377"/>
        <dbReference type="ChEBI" id="CHEBI:15740"/>
        <dbReference type="ChEBI" id="CHEBI:49298"/>
        <dbReference type="ChEBI" id="CHEBI:64731"/>
        <dbReference type="EC" id="3.5.1.88"/>
    </reaction>
</comment>
<comment type="caution">
    <text evidence="7">The sequence shown here is derived from an EMBL/GenBank/DDBJ whole genome shotgun (WGS) entry which is preliminary data.</text>
</comment>
<name>A0A7Y0RS80_VIBAL</name>
<dbReference type="EMBL" id="JABCMA010000041">
    <property type="protein sequence ID" value="NMR76302.1"/>
    <property type="molecule type" value="Genomic_DNA"/>
</dbReference>
<keyword evidence="2 6" id="KW-0479">Metal-binding</keyword>
<dbReference type="NCBIfam" id="TIGR00079">
    <property type="entry name" value="pept_deformyl"/>
    <property type="match status" value="1"/>
</dbReference>
<proteinExistence type="inferred from homology"/>
<dbReference type="PIRSF" id="PIRSF004749">
    <property type="entry name" value="Pep_def"/>
    <property type="match status" value="1"/>
</dbReference>
<evidence type="ECO:0000313" key="8">
    <source>
        <dbReference type="Proteomes" id="UP000565155"/>
    </source>
</evidence>
<organism evidence="7 8">
    <name type="scientific">Vibrio alginolyticus</name>
    <dbReference type="NCBI Taxonomy" id="663"/>
    <lineage>
        <taxon>Bacteria</taxon>
        <taxon>Pseudomonadati</taxon>
        <taxon>Pseudomonadota</taxon>
        <taxon>Gammaproteobacteria</taxon>
        <taxon>Vibrionales</taxon>
        <taxon>Vibrionaceae</taxon>
        <taxon>Vibrio</taxon>
    </lineage>
</organism>
<dbReference type="Gene3D" id="3.90.45.10">
    <property type="entry name" value="Peptide deformylase"/>
    <property type="match status" value="1"/>
</dbReference>